<dbReference type="EMBL" id="HBEL01008467">
    <property type="protein sequence ID" value="CAD8407926.1"/>
    <property type="molecule type" value="Transcribed_RNA"/>
</dbReference>
<dbReference type="Pfam" id="PF00850">
    <property type="entry name" value="Hist_deacetyl"/>
    <property type="match status" value="1"/>
</dbReference>
<dbReference type="PANTHER" id="PTHR10625">
    <property type="entry name" value="HISTONE DEACETYLASE HDAC1-RELATED"/>
    <property type="match status" value="1"/>
</dbReference>
<proteinExistence type="predicted"/>
<dbReference type="PANTHER" id="PTHR10625:SF19">
    <property type="entry name" value="HISTONE DEACETYLASE 12"/>
    <property type="match status" value="1"/>
</dbReference>
<name>A0A7S0GBK7_9STRA</name>
<evidence type="ECO:0000313" key="2">
    <source>
        <dbReference type="EMBL" id="CAD8407926.1"/>
    </source>
</evidence>
<dbReference type="GO" id="GO:0040029">
    <property type="term" value="P:epigenetic regulation of gene expression"/>
    <property type="evidence" value="ECO:0007669"/>
    <property type="project" value="TreeGrafter"/>
</dbReference>
<feature type="domain" description="Histone deacetylase" evidence="1">
    <location>
        <begin position="9"/>
        <end position="143"/>
    </location>
</feature>
<sequence>MLNRYPDVITKILIIDLDVHQGNGNAKLFQGRDDVLTFSMHCKENYFSQREESDLDIELPEDCADGTYLQTLQFWLKKIFLENKFDLVFYQAGVDILGEDRLGRMSLTKAGVQRRNNLVYKFVKESEAGLVITMGGGYPRNDWDPIIDAHSDVYLGAHQFLSRVSDGDNIA</sequence>
<dbReference type="SUPFAM" id="SSF52768">
    <property type="entry name" value="Arginase/deacetylase"/>
    <property type="match status" value="1"/>
</dbReference>
<dbReference type="AlphaFoldDB" id="A0A7S0GBK7"/>
<dbReference type="InterPro" id="IPR023696">
    <property type="entry name" value="Ureohydrolase_dom_sf"/>
</dbReference>
<dbReference type="InterPro" id="IPR037138">
    <property type="entry name" value="His_deacetylse_dom_sf"/>
</dbReference>
<evidence type="ECO:0000259" key="1">
    <source>
        <dbReference type="Pfam" id="PF00850"/>
    </source>
</evidence>
<organism evidence="2">
    <name type="scientific">Proboscia inermis</name>
    <dbReference type="NCBI Taxonomy" id="420281"/>
    <lineage>
        <taxon>Eukaryota</taxon>
        <taxon>Sar</taxon>
        <taxon>Stramenopiles</taxon>
        <taxon>Ochrophyta</taxon>
        <taxon>Bacillariophyta</taxon>
        <taxon>Coscinodiscophyceae</taxon>
        <taxon>Rhizosoleniophycidae</taxon>
        <taxon>Rhizosoleniales</taxon>
        <taxon>Rhizosoleniaceae</taxon>
        <taxon>Proboscia</taxon>
    </lineage>
</organism>
<reference evidence="2" key="1">
    <citation type="submission" date="2021-01" db="EMBL/GenBank/DDBJ databases">
        <authorList>
            <person name="Corre E."/>
            <person name="Pelletier E."/>
            <person name="Niang G."/>
            <person name="Scheremetjew M."/>
            <person name="Finn R."/>
            <person name="Kale V."/>
            <person name="Holt S."/>
            <person name="Cochrane G."/>
            <person name="Meng A."/>
            <person name="Brown T."/>
            <person name="Cohen L."/>
        </authorList>
    </citation>
    <scope>NUCLEOTIDE SEQUENCE</scope>
    <source>
        <strain evidence="2">CCAP1064/1</strain>
    </source>
</reference>
<dbReference type="InterPro" id="IPR023801">
    <property type="entry name" value="His_deacetylse_dom"/>
</dbReference>
<protein>
    <recommendedName>
        <fullName evidence="1">Histone deacetylase domain-containing protein</fullName>
    </recommendedName>
</protein>
<accession>A0A7S0GBK7</accession>
<dbReference type="Gene3D" id="3.40.800.20">
    <property type="entry name" value="Histone deacetylase domain"/>
    <property type="match status" value="1"/>
</dbReference>
<dbReference type="GO" id="GO:0004407">
    <property type="term" value="F:histone deacetylase activity"/>
    <property type="evidence" value="ECO:0007669"/>
    <property type="project" value="TreeGrafter"/>
</dbReference>
<gene>
    <name evidence="2" type="ORF">PINE0816_LOCUS4046</name>
</gene>